<sequence>MRKQEAHHSSLRYLVHFGVENIVPDESNAKPRRICISNFTMRTIPITKDSGQIENRQIKAVDHVVQRPRATLSSPDNDYLIGKMNEKAFNRVSAPKTSASGRDNLVRVDVGNARVRVRGTNPPFGVQDRPRIKDYSRPSGLKNKTCVTKLKS</sequence>
<organism evidence="1 2">
    <name type="scientific">Cichorium intybus</name>
    <name type="common">Chicory</name>
    <dbReference type="NCBI Taxonomy" id="13427"/>
    <lineage>
        <taxon>Eukaryota</taxon>
        <taxon>Viridiplantae</taxon>
        <taxon>Streptophyta</taxon>
        <taxon>Embryophyta</taxon>
        <taxon>Tracheophyta</taxon>
        <taxon>Spermatophyta</taxon>
        <taxon>Magnoliopsida</taxon>
        <taxon>eudicotyledons</taxon>
        <taxon>Gunneridae</taxon>
        <taxon>Pentapetalae</taxon>
        <taxon>asterids</taxon>
        <taxon>campanulids</taxon>
        <taxon>Asterales</taxon>
        <taxon>Asteraceae</taxon>
        <taxon>Cichorioideae</taxon>
        <taxon>Cichorieae</taxon>
        <taxon>Cichoriinae</taxon>
        <taxon>Cichorium</taxon>
    </lineage>
</organism>
<dbReference type="EMBL" id="CM042012">
    <property type="protein sequence ID" value="KAI3749570.1"/>
    <property type="molecule type" value="Genomic_DNA"/>
</dbReference>
<comment type="caution">
    <text evidence="1">The sequence shown here is derived from an EMBL/GenBank/DDBJ whole genome shotgun (WGS) entry which is preliminary data.</text>
</comment>
<protein>
    <submittedName>
        <fullName evidence="1">Uncharacterized protein</fullName>
    </submittedName>
</protein>
<proteinExistence type="predicted"/>
<accession>A0ACB9DT03</accession>
<reference evidence="2" key="1">
    <citation type="journal article" date="2022" name="Mol. Ecol. Resour.">
        <title>The genomes of chicory, endive, great burdock and yacon provide insights into Asteraceae palaeo-polyploidization history and plant inulin production.</title>
        <authorList>
            <person name="Fan W."/>
            <person name="Wang S."/>
            <person name="Wang H."/>
            <person name="Wang A."/>
            <person name="Jiang F."/>
            <person name="Liu H."/>
            <person name="Zhao H."/>
            <person name="Xu D."/>
            <person name="Zhang Y."/>
        </authorList>
    </citation>
    <scope>NUCLEOTIDE SEQUENCE [LARGE SCALE GENOMIC DNA]</scope>
    <source>
        <strain evidence="2">cv. Punajuju</strain>
    </source>
</reference>
<name>A0ACB9DT03_CICIN</name>
<dbReference type="Proteomes" id="UP001055811">
    <property type="component" value="Linkage Group LG04"/>
</dbReference>
<reference evidence="1 2" key="2">
    <citation type="journal article" date="2022" name="Mol. Ecol. Resour.">
        <title>The genomes of chicory, endive, great burdock and yacon provide insights into Asteraceae paleo-polyploidization history and plant inulin production.</title>
        <authorList>
            <person name="Fan W."/>
            <person name="Wang S."/>
            <person name="Wang H."/>
            <person name="Wang A."/>
            <person name="Jiang F."/>
            <person name="Liu H."/>
            <person name="Zhao H."/>
            <person name="Xu D."/>
            <person name="Zhang Y."/>
        </authorList>
    </citation>
    <scope>NUCLEOTIDE SEQUENCE [LARGE SCALE GENOMIC DNA]</scope>
    <source>
        <strain evidence="2">cv. Punajuju</strain>
        <tissue evidence="1">Leaves</tissue>
    </source>
</reference>
<gene>
    <name evidence="1" type="ORF">L2E82_20184</name>
</gene>
<evidence type="ECO:0000313" key="2">
    <source>
        <dbReference type="Proteomes" id="UP001055811"/>
    </source>
</evidence>
<keyword evidence="2" id="KW-1185">Reference proteome</keyword>
<evidence type="ECO:0000313" key="1">
    <source>
        <dbReference type="EMBL" id="KAI3749570.1"/>
    </source>
</evidence>